<name>A0AA88XQ28_PINIB</name>
<dbReference type="Proteomes" id="UP001186944">
    <property type="component" value="Unassembled WGS sequence"/>
</dbReference>
<dbReference type="EMBL" id="VSWD01000010">
    <property type="protein sequence ID" value="KAK3089573.1"/>
    <property type="molecule type" value="Genomic_DNA"/>
</dbReference>
<dbReference type="PANTHER" id="PTHR12829:SF4">
    <property type="entry name" value="N(6)-ADENINE-SPECIFIC METHYLTRANSFERASE METTL4"/>
    <property type="match status" value="1"/>
</dbReference>
<dbReference type="GO" id="GO:0032259">
    <property type="term" value="P:methylation"/>
    <property type="evidence" value="ECO:0007669"/>
    <property type="project" value="InterPro"/>
</dbReference>
<dbReference type="GO" id="GO:0008168">
    <property type="term" value="F:methyltransferase activity"/>
    <property type="evidence" value="ECO:0007669"/>
    <property type="project" value="InterPro"/>
</dbReference>
<proteinExistence type="inferred from homology"/>
<dbReference type="SUPFAM" id="SSF53335">
    <property type="entry name" value="S-adenosyl-L-methionine-dependent methyltransferases"/>
    <property type="match status" value="1"/>
</dbReference>
<evidence type="ECO:0008006" key="4">
    <source>
        <dbReference type="Google" id="ProtNLM"/>
    </source>
</evidence>
<dbReference type="GO" id="GO:0003676">
    <property type="term" value="F:nucleic acid binding"/>
    <property type="evidence" value="ECO:0007669"/>
    <property type="project" value="InterPro"/>
</dbReference>
<accession>A0AA88XQ28</accession>
<organism evidence="2 3">
    <name type="scientific">Pinctada imbricata</name>
    <name type="common">Atlantic pearl-oyster</name>
    <name type="synonym">Pinctada martensii</name>
    <dbReference type="NCBI Taxonomy" id="66713"/>
    <lineage>
        <taxon>Eukaryota</taxon>
        <taxon>Metazoa</taxon>
        <taxon>Spiralia</taxon>
        <taxon>Lophotrochozoa</taxon>
        <taxon>Mollusca</taxon>
        <taxon>Bivalvia</taxon>
        <taxon>Autobranchia</taxon>
        <taxon>Pteriomorphia</taxon>
        <taxon>Pterioida</taxon>
        <taxon>Pterioidea</taxon>
        <taxon>Pteriidae</taxon>
        <taxon>Pinctada</taxon>
    </lineage>
</organism>
<dbReference type="Pfam" id="PF05063">
    <property type="entry name" value="MT-A70"/>
    <property type="match status" value="1"/>
</dbReference>
<dbReference type="InterPro" id="IPR007757">
    <property type="entry name" value="MT-A70-like"/>
</dbReference>
<evidence type="ECO:0000313" key="3">
    <source>
        <dbReference type="Proteomes" id="UP001186944"/>
    </source>
</evidence>
<gene>
    <name evidence="2" type="ORF">FSP39_004726</name>
</gene>
<dbReference type="GO" id="GO:0005634">
    <property type="term" value="C:nucleus"/>
    <property type="evidence" value="ECO:0007669"/>
    <property type="project" value="TreeGrafter"/>
</dbReference>
<dbReference type="PROSITE" id="PS51143">
    <property type="entry name" value="MT_A70"/>
    <property type="match status" value="1"/>
</dbReference>
<evidence type="ECO:0000313" key="2">
    <source>
        <dbReference type="EMBL" id="KAK3089573.1"/>
    </source>
</evidence>
<dbReference type="PANTHER" id="PTHR12829">
    <property type="entry name" value="N6-ADENOSINE-METHYLTRANSFERASE"/>
    <property type="match status" value="1"/>
</dbReference>
<dbReference type="AlphaFoldDB" id="A0AA88XQ28"/>
<comment type="similarity">
    <text evidence="1">Belongs to the MT-A70-like family.</text>
</comment>
<dbReference type="InterPro" id="IPR029063">
    <property type="entry name" value="SAM-dependent_MTases_sf"/>
</dbReference>
<dbReference type="PROSITE" id="PS00092">
    <property type="entry name" value="N6_MTASE"/>
    <property type="match status" value="1"/>
</dbReference>
<reference evidence="2" key="1">
    <citation type="submission" date="2019-08" db="EMBL/GenBank/DDBJ databases">
        <title>The improved chromosome-level genome for the pearl oyster Pinctada fucata martensii using PacBio sequencing and Hi-C.</title>
        <authorList>
            <person name="Zheng Z."/>
        </authorList>
    </citation>
    <scope>NUCLEOTIDE SEQUENCE</scope>
    <source>
        <strain evidence="2">ZZ-2019</strain>
        <tissue evidence="2">Adductor muscle</tissue>
    </source>
</reference>
<protein>
    <recommendedName>
        <fullName evidence="4">Methyltransferase-like protein 4</fullName>
    </recommendedName>
</protein>
<dbReference type="InterPro" id="IPR002052">
    <property type="entry name" value="DNA_methylase_N6_adenine_CS"/>
</dbReference>
<evidence type="ECO:0000256" key="1">
    <source>
        <dbReference type="PROSITE-ProRule" id="PRU00489"/>
    </source>
</evidence>
<keyword evidence="3" id="KW-1185">Reference proteome</keyword>
<comment type="caution">
    <text evidence="2">The sequence shown here is derived from an EMBL/GenBank/DDBJ whole genome shotgun (WGS) entry which is preliminary data.</text>
</comment>
<sequence length="450" mass="51085">MAVILSSQNGFLIDHNMGLAQALKGTVSKEKDIEIVKDMMLKKELFLIEQPFMMDSQFSAMQDKTESKTVQGKGCEAKVTAYENLLEAAYEQKYFKQQEESEGNLPSEIISGSGGETSIAQKVVTNNFQAELDGSLIALADNNRTARDAAMKLQGTAEILSELCFSRREMSSSMPKVINKLNPDILHWKMDPFNKVISNLCGHPAVFNFNGDRYILPTGSTFFLSDFSNIEEMISYNELSSFDCIVMDPPWENKSVKRKKMYKTLTSQDFSKIPIPRLAAHNALIIVWVTNRMKHVDFIKECLFPAWNVQYLTDWFWIKVTTKGQMVYDINSDHKKPYELMVLGRYQSGHQDNSAEKSSLEVPENLVIVSVPSALHSMKPPLNDILMKFLPEKPRCLELFARNLWPGWTSWGNEFKKILTIISTTLTIEDQIENRQTPSKLEVGSGEGEE</sequence>